<evidence type="ECO:0000256" key="1">
    <source>
        <dbReference type="SAM" id="Phobius"/>
    </source>
</evidence>
<dbReference type="STRING" id="644282.Deba_2021"/>
<keyword evidence="1" id="KW-1133">Transmembrane helix</keyword>
<evidence type="ECO:0000313" key="2">
    <source>
        <dbReference type="EMBL" id="ADK85386.1"/>
    </source>
</evidence>
<gene>
    <name evidence="2" type="ordered locus">Deba_2021</name>
</gene>
<keyword evidence="1" id="KW-0472">Membrane</keyword>
<dbReference type="HOGENOM" id="CLU_141515_0_0_7"/>
<proteinExistence type="predicted"/>
<feature type="transmembrane region" description="Helical" evidence="1">
    <location>
        <begin position="52"/>
        <end position="72"/>
    </location>
</feature>
<accession>E1QI69</accession>
<sequence>MKPRAQAPGGALIKVLYGLAVLAAAFSGLGQMPLTKRYYIADLPGMAWSADFYRLSELHYVAVALLAALFGWRLGLKLRANPEGWSWGPRTWWGWTLLALLALTGAVKVAANAGVLFAPWLLVAVNFTHLFCGMAFAFTALGALFRPKPKSDKLLLP</sequence>
<protein>
    <submittedName>
        <fullName evidence="2">Iron-sulfur cluster-binding protein</fullName>
    </submittedName>
</protein>
<evidence type="ECO:0000313" key="3">
    <source>
        <dbReference type="Proteomes" id="UP000009047"/>
    </source>
</evidence>
<dbReference type="eggNOG" id="COG2864">
    <property type="taxonomic scope" value="Bacteria"/>
</dbReference>
<keyword evidence="1" id="KW-0812">Transmembrane</keyword>
<feature type="transmembrane region" description="Helical" evidence="1">
    <location>
        <begin position="12"/>
        <end position="32"/>
    </location>
</feature>
<dbReference type="KEGG" id="dbr:Deba_2021"/>
<feature type="transmembrane region" description="Helical" evidence="1">
    <location>
        <begin position="92"/>
        <end position="111"/>
    </location>
</feature>
<dbReference type="OrthoDB" id="9787143at2"/>
<dbReference type="RefSeq" id="WP_013258827.1">
    <property type="nucleotide sequence ID" value="NC_014365.1"/>
</dbReference>
<name>E1QI69_DESB2</name>
<organism evidence="2 3">
    <name type="scientific">Desulfarculus baarsii (strain ATCC 33931 / DSM 2075 / LMG 7858 / VKM B-1802 / 2st14)</name>
    <dbReference type="NCBI Taxonomy" id="644282"/>
    <lineage>
        <taxon>Bacteria</taxon>
        <taxon>Pseudomonadati</taxon>
        <taxon>Thermodesulfobacteriota</taxon>
        <taxon>Desulfarculia</taxon>
        <taxon>Desulfarculales</taxon>
        <taxon>Desulfarculaceae</taxon>
        <taxon>Desulfarculus</taxon>
    </lineage>
</organism>
<dbReference type="Proteomes" id="UP000009047">
    <property type="component" value="Chromosome"/>
</dbReference>
<reference evidence="2 3" key="1">
    <citation type="journal article" date="2010" name="Stand. Genomic Sci.">
        <title>Complete genome sequence of Desulfarculus baarsii type strain (2st14).</title>
        <authorList>
            <person name="Sun H."/>
            <person name="Spring S."/>
            <person name="Lapidus A."/>
            <person name="Davenport K."/>
            <person name="Del Rio T.G."/>
            <person name="Tice H."/>
            <person name="Nolan M."/>
            <person name="Copeland A."/>
            <person name="Cheng J.F."/>
            <person name="Lucas S."/>
            <person name="Tapia R."/>
            <person name="Goodwin L."/>
            <person name="Pitluck S."/>
            <person name="Ivanova N."/>
            <person name="Pagani I."/>
            <person name="Mavromatis K."/>
            <person name="Ovchinnikova G."/>
            <person name="Pati A."/>
            <person name="Chen A."/>
            <person name="Palaniappan K."/>
            <person name="Hauser L."/>
            <person name="Chang Y.J."/>
            <person name="Jeffries C.D."/>
            <person name="Detter J.C."/>
            <person name="Han C."/>
            <person name="Rohde M."/>
            <person name="Brambilla E."/>
            <person name="Goker M."/>
            <person name="Woyke T."/>
            <person name="Bristow J."/>
            <person name="Eisen J.A."/>
            <person name="Markowitz V."/>
            <person name="Hugenholtz P."/>
            <person name="Kyrpides N.C."/>
            <person name="Klenk H.P."/>
            <person name="Land M."/>
        </authorList>
    </citation>
    <scope>NUCLEOTIDE SEQUENCE [LARGE SCALE GENOMIC DNA]</scope>
    <source>
        <strain evidence="3">ATCC 33931 / DSM 2075 / LMG 7858 / VKM B-1802 / 2st14</strain>
    </source>
</reference>
<dbReference type="AlphaFoldDB" id="E1QI69"/>
<keyword evidence="3" id="KW-1185">Reference proteome</keyword>
<dbReference type="EMBL" id="CP002085">
    <property type="protein sequence ID" value="ADK85386.1"/>
    <property type="molecule type" value="Genomic_DNA"/>
</dbReference>
<feature type="transmembrane region" description="Helical" evidence="1">
    <location>
        <begin position="117"/>
        <end position="145"/>
    </location>
</feature>